<gene>
    <name evidence="1" type="ordered locus">SCAB_2541</name>
</gene>
<dbReference type="KEGG" id="scb:SCAB_2541"/>
<dbReference type="AlphaFoldDB" id="C9ZEK9"/>
<dbReference type="Proteomes" id="UP000001444">
    <property type="component" value="Chromosome"/>
</dbReference>
<dbReference type="RefSeq" id="WP_012998205.1">
    <property type="nucleotide sequence ID" value="NC_013929.1"/>
</dbReference>
<proteinExistence type="predicted"/>
<evidence type="ECO:0000313" key="1">
    <source>
        <dbReference type="EMBL" id="CBG67468.1"/>
    </source>
</evidence>
<dbReference type="STRING" id="680198.SCAB_2541"/>
<reference evidence="1 2" key="1">
    <citation type="journal article" date="2010" name="Mol. Plant Microbe Interact.">
        <title>Streptomyces scabies 87-22 contains a coronafacic acid-like biosynthetic cluster that contributes to plant-microbe interactions.</title>
        <authorList>
            <person name="Bignell D.R."/>
            <person name="Seipke R.F."/>
            <person name="Huguet-Tapia J.C."/>
            <person name="Chambers A.H."/>
            <person name="Parry R.J."/>
            <person name="Loria R."/>
        </authorList>
    </citation>
    <scope>NUCLEOTIDE SEQUENCE [LARGE SCALE GENOMIC DNA]</scope>
    <source>
        <strain evidence="1 2">87.22</strain>
    </source>
</reference>
<evidence type="ECO:0000313" key="2">
    <source>
        <dbReference type="Proteomes" id="UP000001444"/>
    </source>
</evidence>
<dbReference type="EMBL" id="FN554889">
    <property type="protein sequence ID" value="CBG67468.1"/>
    <property type="molecule type" value="Genomic_DNA"/>
</dbReference>
<accession>C9ZEK9</accession>
<organism evidence="1 2">
    <name type="scientific">Streptomyces scabiei (strain 87.22)</name>
    <dbReference type="NCBI Taxonomy" id="680198"/>
    <lineage>
        <taxon>Bacteria</taxon>
        <taxon>Bacillati</taxon>
        <taxon>Actinomycetota</taxon>
        <taxon>Actinomycetes</taxon>
        <taxon>Kitasatosporales</taxon>
        <taxon>Streptomycetaceae</taxon>
        <taxon>Streptomyces</taxon>
    </lineage>
</organism>
<keyword evidence="2" id="KW-1185">Reference proteome</keyword>
<sequence length="83" mass="8790">MQLVREGDCDVLSLGLLEIARALICAAPHSYVRAFGAAIGEFIDYRPEERSAALAQVGASLDSIVAKQDLRPGDGLLAPLARP</sequence>
<protein>
    <submittedName>
        <fullName evidence="1">Uncharacterized protein</fullName>
    </submittedName>
</protein>
<dbReference type="GeneID" id="24307892"/>
<dbReference type="HOGENOM" id="CLU_2541254_0_0_11"/>
<name>C9ZEK9_STRSW</name>